<keyword evidence="1" id="KW-0812">Transmembrane</keyword>
<feature type="transmembrane region" description="Helical" evidence="1">
    <location>
        <begin position="12"/>
        <end position="37"/>
    </location>
</feature>
<gene>
    <name evidence="3" type="ORF">JFN93_22250</name>
</gene>
<dbReference type="Proteomes" id="UP000636888">
    <property type="component" value="Unassembled WGS sequence"/>
</dbReference>
<dbReference type="AlphaFoldDB" id="A0A8J7M2E0"/>
<protein>
    <submittedName>
        <fullName evidence="3">Pilus assembly PilX N-terminal domain-containing protein</fullName>
    </submittedName>
</protein>
<keyword evidence="1" id="KW-0472">Membrane</keyword>
<accession>A0A8J7M2E0</accession>
<keyword evidence="4" id="KW-1185">Reference proteome</keyword>
<sequence>MPLPAPLDNQKGAALITALMLTTLALVISTALIYSVLMGTHVSATQKRYRSVLAATQGGVEALGQEILPQLMLKTDAATLIATDLQSRFSNIGLQIGAVSVDCLTAKMNLPTGQWSSCSQANQTPYAWDHPDLVFTLKGTDANSGFTISTKIVDTVPGNSDRYAIDLLDQGSSVAGNEEGVHPVHIPALFSISVFGQRQDQTREKARLSVLYSY</sequence>
<dbReference type="EMBL" id="JAEMHM010000024">
    <property type="protein sequence ID" value="MBJ6727445.1"/>
    <property type="molecule type" value="Genomic_DNA"/>
</dbReference>
<proteinExistence type="predicted"/>
<dbReference type="InterPro" id="IPR025746">
    <property type="entry name" value="PilX_N_dom"/>
</dbReference>
<dbReference type="RefSeq" id="WP_199386587.1">
    <property type="nucleotide sequence ID" value="NZ_JAEMHM010000024.1"/>
</dbReference>
<comment type="caution">
    <text evidence="3">The sequence shown here is derived from an EMBL/GenBank/DDBJ whole genome shotgun (WGS) entry which is preliminary data.</text>
</comment>
<reference evidence="3" key="1">
    <citation type="submission" date="2020-12" db="EMBL/GenBank/DDBJ databases">
        <title>Geomonas sp. Red875, isolated from river sediment.</title>
        <authorList>
            <person name="Xu Z."/>
            <person name="Zhang Z."/>
            <person name="Masuda Y."/>
            <person name="Itoh H."/>
            <person name="Senoo K."/>
        </authorList>
    </citation>
    <scope>NUCLEOTIDE SEQUENCE</scope>
    <source>
        <strain evidence="3">Red875</strain>
    </source>
</reference>
<evidence type="ECO:0000256" key="1">
    <source>
        <dbReference type="SAM" id="Phobius"/>
    </source>
</evidence>
<feature type="domain" description="Type 4 fimbrial biogenesis protein PilX N-terminal" evidence="2">
    <location>
        <begin position="11"/>
        <end position="61"/>
    </location>
</feature>
<dbReference type="Pfam" id="PF14341">
    <property type="entry name" value="PilX_N"/>
    <property type="match status" value="1"/>
</dbReference>
<evidence type="ECO:0000313" key="3">
    <source>
        <dbReference type="EMBL" id="MBJ6727445.1"/>
    </source>
</evidence>
<evidence type="ECO:0000259" key="2">
    <source>
        <dbReference type="Pfam" id="PF14341"/>
    </source>
</evidence>
<keyword evidence="1" id="KW-1133">Transmembrane helix</keyword>
<organism evidence="3 4">
    <name type="scientific">Geomesophilobacter sediminis</name>
    <dbReference type="NCBI Taxonomy" id="2798584"/>
    <lineage>
        <taxon>Bacteria</taxon>
        <taxon>Pseudomonadati</taxon>
        <taxon>Thermodesulfobacteriota</taxon>
        <taxon>Desulfuromonadia</taxon>
        <taxon>Geobacterales</taxon>
        <taxon>Geobacteraceae</taxon>
        <taxon>Geomesophilobacter</taxon>
    </lineage>
</organism>
<name>A0A8J7M2E0_9BACT</name>
<evidence type="ECO:0000313" key="4">
    <source>
        <dbReference type="Proteomes" id="UP000636888"/>
    </source>
</evidence>